<reference evidence="1 2" key="1">
    <citation type="journal article" date="2018" name="Nat. Biotechnol.">
        <title>A standardized bacterial taxonomy based on genome phylogeny substantially revises the tree of life.</title>
        <authorList>
            <person name="Parks D.H."/>
            <person name="Chuvochina M."/>
            <person name="Waite D.W."/>
            <person name="Rinke C."/>
            <person name="Skarshewski A."/>
            <person name="Chaumeil P.A."/>
            <person name="Hugenholtz P."/>
        </authorList>
    </citation>
    <scope>NUCLEOTIDE SEQUENCE [LARGE SCALE GENOMIC DNA]</scope>
    <source>
        <strain evidence="1">UBA9375</strain>
    </source>
</reference>
<dbReference type="InterPro" id="IPR017853">
    <property type="entry name" value="GH"/>
</dbReference>
<dbReference type="Proteomes" id="UP000263642">
    <property type="component" value="Unassembled WGS sequence"/>
</dbReference>
<dbReference type="Gene3D" id="3.20.20.80">
    <property type="entry name" value="Glycosidases"/>
    <property type="match status" value="1"/>
</dbReference>
<accession>A0A3D3RF10</accession>
<evidence type="ECO:0008006" key="3">
    <source>
        <dbReference type="Google" id="ProtNLM"/>
    </source>
</evidence>
<dbReference type="EMBL" id="DQAY01000165">
    <property type="protein sequence ID" value="HCO26617.1"/>
    <property type="molecule type" value="Genomic_DNA"/>
</dbReference>
<comment type="caution">
    <text evidence="1">The sequence shown here is derived from an EMBL/GenBank/DDBJ whole genome shotgun (WGS) entry which is preliminary data.</text>
</comment>
<organism evidence="1 2">
    <name type="scientific">Gimesia maris</name>
    <dbReference type="NCBI Taxonomy" id="122"/>
    <lineage>
        <taxon>Bacteria</taxon>
        <taxon>Pseudomonadati</taxon>
        <taxon>Planctomycetota</taxon>
        <taxon>Planctomycetia</taxon>
        <taxon>Planctomycetales</taxon>
        <taxon>Planctomycetaceae</taxon>
        <taxon>Gimesia</taxon>
    </lineage>
</organism>
<gene>
    <name evidence="1" type="ORF">DIT97_27730</name>
</gene>
<dbReference type="SUPFAM" id="SSF51445">
    <property type="entry name" value="(Trans)glycosidases"/>
    <property type="match status" value="1"/>
</dbReference>
<evidence type="ECO:0000313" key="2">
    <source>
        <dbReference type="Proteomes" id="UP000263642"/>
    </source>
</evidence>
<sequence length="477" mass="53340">MSQQRQIGVTVLPEYLQYEGVETVLDNLMKRAGVTAVSTSPYVMQLADEQTGVREPPADAGAGQVRLLDRPLWEGKRELWVKTSPSFVPDESLYSGLRYQPAKADELTHSAGHVVAEFIEAAHERGLEVYFQVQAAIPPGYRVQFGGPVEEDIPRLPDGSLPRRRVANNGSLASPHIIEYQHALIRDLLSQYPEIDGLRFDWPEYPPYFLDSAFFDFSNHARQAADRLGYNFEQMQSDSQALYQNLNGGLTNYDLENWLSEENQAANFPLWLNDHYPGASEMLLMKAQLSKELLAGFRNTMDDCGKAGVELAPSAFPPPWSILSGMNYSLAAKYCNSVSVKLYGMHWSMMLRSYGDQILAANPGLSETLLVRALFKFLDITDWAHPTRLADVSYPGPDQPHIAGPLAQERKILAARKLARPMPVYALAHGYGPTEDFRTRMQVATDISPDGVWINRYCYLNDDKLDIIGQCAVGCNT</sequence>
<name>A0A3D3RF10_9PLAN</name>
<dbReference type="AlphaFoldDB" id="A0A3D3RF10"/>
<proteinExistence type="predicted"/>
<evidence type="ECO:0000313" key="1">
    <source>
        <dbReference type="EMBL" id="HCO26617.1"/>
    </source>
</evidence>
<protein>
    <recommendedName>
        <fullName evidence="3">Glycosyl hydrolase-like 10 domain-containing protein</fullName>
    </recommendedName>
</protein>